<protein>
    <submittedName>
        <fullName evidence="2">Uncharacterized protein</fullName>
    </submittedName>
</protein>
<proteinExistence type="predicted"/>
<dbReference type="STRING" id="4846.A0A367IK50"/>
<gene>
    <name evidence="2" type="ORF">CU098_002010</name>
</gene>
<evidence type="ECO:0000313" key="2">
    <source>
        <dbReference type="EMBL" id="RCH78062.1"/>
    </source>
</evidence>
<evidence type="ECO:0000256" key="1">
    <source>
        <dbReference type="SAM" id="MobiDB-lite"/>
    </source>
</evidence>
<reference evidence="2 3" key="1">
    <citation type="journal article" date="2018" name="G3 (Bethesda)">
        <title>Phylogenetic and Phylogenomic Definition of Rhizopus Species.</title>
        <authorList>
            <person name="Gryganskyi A.P."/>
            <person name="Golan J."/>
            <person name="Dolatabadi S."/>
            <person name="Mondo S."/>
            <person name="Robb S."/>
            <person name="Idnurm A."/>
            <person name="Muszewska A."/>
            <person name="Steczkiewicz K."/>
            <person name="Masonjones S."/>
            <person name="Liao H.L."/>
            <person name="Gajdeczka M.T."/>
            <person name="Anike F."/>
            <person name="Vuek A."/>
            <person name="Anishchenko I.M."/>
            <person name="Voigt K."/>
            <person name="de Hoog G.S."/>
            <person name="Smith M.E."/>
            <person name="Heitman J."/>
            <person name="Vilgalys R."/>
            <person name="Stajich J.E."/>
        </authorList>
    </citation>
    <scope>NUCLEOTIDE SEQUENCE [LARGE SCALE GENOMIC DNA]</scope>
    <source>
        <strain evidence="2 3">LSU 92-RS-03</strain>
    </source>
</reference>
<feature type="region of interest" description="Disordered" evidence="1">
    <location>
        <begin position="227"/>
        <end position="274"/>
    </location>
</feature>
<name>A0A367IK50_RHIST</name>
<organism evidence="2 3">
    <name type="scientific">Rhizopus stolonifer</name>
    <name type="common">Rhizopus nigricans</name>
    <dbReference type="NCBI Taxonomy" id="4846"/>
    <lineage>
        <taxon>Eukaryota</taxon>
        <taxon>Fungi</taxon>
        <taxon>Fungi incertae sedis</taxon>
        <taxon>Mucoromycota</taxon>
        <taxon>Mucoromycotina</taxon>
        <taxon>Mucoromycetes</taxon>
        <taxon>Mucorales</taxon>
        <taxon>Mucorineae</taxon>
        <taxon>Rhizopodaceae</taxon>
        <taxon>Rhizopus</taxon>
    </lineage>
</organism>
<dbReference type="AlphaFoldDB" id="A0A367IK50"/>
<accession>A0A367IK50</accession>
<feature type="compositionally biased region" description="Low complexity" evidence="1">
    <location>
        <begin position="234"/>
        <end position="250"/>
    </location>
</feature>
<dbReference type="OrthoDB" id="2281294at2759"/>
<comment type="caution">
    <text evidence="2">The sequence shown here is derived from an EMBL/GenBank/DDBJ whole genome shotgun (WGS) entry which is preliminary data.</text>
</comment>
<keyword evidence="3" id="KW-1185">Reference proteome</keyword>
<dbReference type="Proteomes" id="UP000253551">
    <property type="component" value="Unassembled WGS sequence"/>
</dbReference>
<dbReference type="EMBL" id="PJQM01007525">
    <property type="protein sequence ID" value="RCH78062.1"/>
    <property type="molecule type" value="Genomic_DNA"/>
</dbReference>
<evidence type="ECO:0000313" key="3">
    <source>
        <dbReference type="Proteomes" id="UP000253551"/>
    </source>
</evidence>
<sequence length="400" mass="44941">MFQVLNQEEIHYTQVDPVKNYHAIVEEEIDQEDGFNFLGQQPNIPEYEVAKRTFYATLDKITSQNGPDTKRRSSHSFLKSWHLHRTYSKTQQTLLGLNPVNPSVILCGDDFIFTPPFVPQQEGAGYFETTSERQWNVQESNLTISGLASDDVSSKFSPFTSSLYTEQKYIEIQDEGTYSDPLSSTHLLRAIPSSSPQSSQEIVVLDNDPFELFDEFYSITTTADDDQEQSIVFSSSSSSDSSSDSSSISSESDDEMDNKRRSFYADDEDDDEYKQSSYDDLMNLYDTTLEIEPSKDIVTLPVTRSSTYLSENSYLTAQSVVSYESLADIIRRTDHASSSLSLGERSSHVFGKIMAWADPDSGEEGLLSRFIVYVVSIWDTLSSLVLKPSSSEPALIATDV</sequence>